<gene>
    <name evidence="5" type="ORF">K489DRAFT_373352</name>
</gene>
<dbReference type="GeneID" id="54361215"/>
<feature type="region of interest" description="Disordered" evidence="3">
    <location>
        <begin position="462"/>
        <end position="482"/>
    </location>
</feature>
<dbReference type="AlphaFoldDB" id="A0A6J3LUN5"/>
<keyword evidence="2" id="KW-0539">Nucleus</keyword>
<reference evidence="5" key="2">
    <citation type="submission" date="2020-04" db="EMBL/GenBank/DDBJ databases">
        <authorList>
            <consortium name="NCBI Genome Project"/>
        </authorList>
    </citation>
    <scope>NUCLEOTIDE SEQUENCE</scope>
    <source>
        <strain evidence="5">CBS 342.82</strain>
    </source>
</reference>
<feature type="compositionally biased region" description="Basic and acidic residues" evidence="3">
    <location>
        <begin position="128"/>
        <end position="137"/>
    </location>
</feature>
<dbReference type="InterPro" id="IPR012890">
    <property type="entry name" value="GCFC2-like"/>
</dbReference>
<dbReference type="PANTHER" id="PTHR12214:SF0">
    <property type="entry name" value="LD29489P"/>
    <property type="match status" value="1"/>
</dbReference>
<sequence>MRKSFSARATPRKIVLDDDAEDSSDLQDTALLRAGSAVKRPNFKSRKSSSLRTSFGHALTDDDEHDSPAAVVTPKRSNLAKVAVQRNASKRSSLLASSLPLRRDDDDERPNYSAESLQELKNSTPSTPRDEGKHNEVDSALALQSDRALDLSSKFGSSLARYDQPLGIPSAAEIAEKKARRARLAMESEEFISLDPDDPGLDEEEDENMTRDESGNLILKPKPLDKWGLSESRLVQDDEDIMENFEEFTEDGRIALSRQAEAEATRRKKQEMSEQIAEAEAHSDSESDDSERERIVAYEAAQTRHGTYARTHGSSVQDDARPRTPPYITPIPTLDSVIERIRKQLSDMQSLHAQGLKDMEAIQQERIHLAEEEVRIQQALKDTAAKFEALRKEQGIASDEQAGDKLKAIAGISEATDSNVEESRIMRQDSAADGHEEDEDEDEAAGGFVGLGFGAARHGFGASGLLPMPLKEPETDSNSDED</sequence>
<comment type="subcellular location">
    <subcellularLocation>
        <location evidence="1">Nucleus</location>
    </subcellularLocation>
</comment>
<proteinExistence type="predicted"/>
<dbReference type="RefSeq" id="XP_033456532.1">
    <property type="nucleotide sequence ID" value="XM_033603415.1"/>
</dbReference>
<keyword evidence="4" id="KW-1185">Reference proteome</keyword>
<dbReference type="GO" id="GO:0003677">
    <property type="term" value="F:DNA binding"/>
    <property type="evidence" value="ECO:0007669"/>
    <property type="project" value="InterPro"/>
</dbReference>
<evidence type="ECO:0000256" key="3">
    <source>
        <dbReference type="SAM" id="MobiDB-lite"/>
    </source>
</evidence>
<feature type="region of interest" description="Disordered" evidence="3">
    <location>
        <begin position="413"/>
        <end position="450"/>
    </location>
</feature>
<evidence type="ECO:0000256" key="1">
    <source>
        <dbReference type="ARBA" id="ARBA00004123"/>
    </source>
</evidence>
<feature type="compositionally biased region" description="Acidic residues" evidence="3">
    <location>
        <begin position="188"/>
        <end position="207"/>
    </location>
</feature>
<feature type="compositionally biased region" description="Polar residues" evidence="3">
    <location>
        <begin position="113"/>
        <end position="127"/>
    </location>
</feature>
<feature type="compositionally biased region" description="Basic and acidic residues" evidence="3">
    <location>
        <begin position="279"/>
        <end position="296"/>
    </location>
</feature>
<feature type="compositionally biased region" description="Basic and acidic residues" evidence="3">
    <location>
        <begin position="421"/>
        <end position="434"/>
    </location>
</feature>
<feature type="region of interest" description="Disordered" evidence="3">
    <location>
        <begin position="254"/>
        <end position="332"/>
    </location>
</feature>
<protein>
    <submittedName>
        <fullName evidence="5">Uncharacterized protein</fullName>
    </submittedName>
</protein>
<name>A0A6J3LUN5_9PEZI</name>
<dbReference type="Pfam" id="PF15458">
    <property type="entry name" value="NTR2"/>
    <property type="match status" value="1"/>
</dbReference>
<dbReference type="InterPro" id="IPR028211">
    <property type="entry name" value="Ntr2"/>
</dbReference>
<accession>A0A6J3LUN5</accession>
<dbReference type="GO" id="GO:0071008">
    <property type="term" value="C:U2-type post-mRNA release spliceosomal complex"/>
    <property type="evidence" value="ECO:0007669"/>
    <property type="project" value="InterPro"/>
</dbReference>
<feature type="compositionally biased region" description="Acidic residues" evidence="3">
    <location>
        <begin position="435"/>
        <end position="444"/>
    </location>
</feature>
<feature type="compositionally biased region" description="Low complexity" evidence="3">
    <location>
        <begin position="91"/>
        <end position="100"/>
    </location>
</feature>
<reference evidence="5" key="1">
    <citation type="submission" date="2020-01" db="EMBL/GenBank/DDBJ databases">
        <authorList>
            <consortium name="DOE Joint Genome Institute"/>
            <person name="Haridas S."/>
            <person name="Albert R."/>
            <person name="Binder M."/>
            <person name="Bloem J."/>
            <person name="Labutti K."/>
            <person name="Salamov A."/>
            <person name="Andreopoulos B."/>
            <person name="Baker S.E."/>
            <person name="Barry K."/>
            <person name="Bills G."/>
            <person name="Bluhm B.H."/>
            <person name="Cannon C."/>
            <person name="Castanera R."/>
            <person name="Culley D.E."/>
            <person name="Daum C."/>
            <person name="Ezra D."/>
            <person name="Gonzalez J.B."/>
            <person name="Henrissat B."/>
            <person name="Kuo A."/>
            <person name="Liang C."/>
            <person name="Lipzen A."/>
            <person name="Lutzoni F."/>
            <person name="Magnuson J."/>
            <person name="Mondo S."/>
            <person name="Nolan M."/>
            <person name="Ohm R."/>
            <person name="Pangilinan J."/>
            <person name="Park H.-J."/>
            <person name="Ramirez L."/>
            <person name="Alfaro M."/>
            <person name="Sun H."/>
            <person name="Tritt A."/>
            <person name="Yoshinaga Y."/>
            <person name="Zwiers L.-H."/>
            <person name="Turgeon B.G."/>
            <person name="Goodwin S.B."/>
            <person name="Spatafora J.W."/>
            <person name="Crous P.W."/>
            <person name="Grigoriev I.V."/>
        </authorList>
    </citation>
    <scope>NUCLEOTIDE SEQUENCE</scope>
    <source>
        <strain evidence="5">CBS 342.82</strain>
    </source>
</reference>
<reference evidence="5" key="3">
    <citation type="submission" date="2025-08" db="UniProtKB">
        <authorList>
            <consortium name="RefSeq"/>
        </authorList>
    </citation>
    <scope>IDENTIFICATION</scope>
    <source>
        <strain evidence="5">CBS 342.82</strain>
    </source>
</reference>
<feature type="region of interest" description="Disordered" evidence="3">
    <location>
        <begin position="188"/>
        <end position="222"/>
    </location>
</feature>
<organism evidence="5">
    <name type="scientific">Dissoconium aciculare CBS 342.82</name>
    <dbReference type="NCBI Taxonomy" id="1314786"/>
    <lineage>
        <taxon>Eukaryota</taxon>
        <taxon>Fungi</taxon>
        <taxon>Dikarya</taxon>
        <taxon>Ascomycota</taxon>
        <taxon>Pezizomycotina</taxon>
        <taxon>Dothideomycetes</taxon>
        <taxon>Dothideomycetidae</taxon>
        <taxon>Mycosphaerellales</taxon>
        <taxon>Dissoconiaceae</taxon>
        <taxon>Dissoconium</taxon>
    </lineage>
</organism>
<dbReference type="GO" id="GO:0000390">
    <property type="term" value="P:spliceosomal complex disassembly"/>
    <property type="evidence" value="ECO:0007669"/>
    <property type="project" value="InterPro"/>
</dbReference>
<dbReference type="Proteomes" id="UP000504637">
    <property type="component" value="Unplaced"/>
</dbReference>
<evidence type="ECO:0000313" key="4">
    <source>
        <dbReference type="Proteomes" id="UP000504637"/>
    </source>
</evidence>
<dbReference type="OrthoDB" id="429427at2759"/>
<feature type="region of interest" description="Disordered" evidence="3">
    <location>
        <begin position="1"/>
        <end position="141"/>
    </location>
</feature>
<evidence type="ECO:0000256" key="2">
    <source>
        <dbReference type="ARBA" id="ARBA00023242"/>
    </source>
</evidence>
<dbReference type="PANTHER" id="PTHR12214">
    <property type="entry name" value="GC-RICH SEQUENCE DNA-BINDING FACTOR"/>
    <property type="match status" value="1"/>
</dbReference>
<evidence type="ECO:0000313" key="5">
    <source>
        <dbReference type="RefSeq" id="XP_033456532.1"/>
    </source>
</evidence>